<comment type="similarity">
    <text evidence="2 11">Belongs to the PduL family.</text>
</comment>
<dbReference type="STRING" id="419481.SAMN05216233_105265"/>
<dbReference type="UniPathway" id="UPA00621"/>
<protein>
    <recommendedName>
        <fullName evidence="4 11">Phosphate propanoyltransferase</fullName>
        <ecNumber evidence="3 11">2.3.1.222</ecNumber>
    </recommendedName>
</protein>
<evidence type="ECO:0000256" key="8">
    <source>
        <dbReference type="ARBA" id="ARBA00023315"/>
    </source>
</evidence>
<comment type="cofactor">
    <cofactor evidence="1">
        <name>Zn(2+)</name>
        <dbReference type="ChEBI" id="CHEBI:29105"/>
    </cofactor>
</comment>
<dbReference type="PANTHER" id="PTHR39453">
    <property type="entry name" value="PHOSPHATE PROPANOYLTRANSFERASE"/>
    <property type="match status" value="1"/>
</dbReference>
<evidence type="ECO:0000256" key="11">
    <source>
        <dbReference type="PIRNR" id="PIRNR010130"/>
    </source>
</evidence>
<accession>A0A1G5EAG8</accession>
<keyword evidence="6" id="KW-0479">Metal-binding</keyword>
<dbReference type="RefSeq" id="WP_092210419.1">
    <property type="nucleotide sequence ID" value="NZ_FMUX01000005.1"/>
</dbReference>
<dbReference type="GO" id="GO:0046872">
    <property type="term" value="F:metal ion binding"/>
    <property type="evidence" value="ECO:0007669"/>
    <property type="project" value="UniProtKB-KW"/>
</dbReference>
<dbReference type="AlphaFoldDB" id="A0A1G5EAG8"/>
<evidence type="ECO:0000256" key="7">
    <source>
        <dbReference type="ARBA" id="ARBA00022833"/>
    </source>
</evidence>
<dbReference type="EMBL" id="FMUX01000005">
    <property type="protein sequence ID" value="SCY23979.1"/>
    <property type="molecule type" value="Genomic_DNA"/>
</dbReference>
<dbReference type="GO" id="GO:0031469">
    <property type="term" value="C:bacterial microcompartment"/>
    <property type="evidence" value="ECO:0007669"/>
    <property type="project" value="UniProtKB-SubCell"/>
</dbReference>
<dbReference type="PIRSF" id="PIRSF010130">
    <property type="entry name" value="PduL"/>
    <property type="match status" value="1"/>
</dbReference>
<keyword evidence="8 11" id="KW-0012">Acyltransferase</keyword>
<dbReference type="OrthoDB" id="9784365at2"/>
<keyword evidence="5 11" id="KW-0808">Transferase</keyword>
<dbReference type="GO" id="GO:0051144">
    <property type="term" value="P:1,2-propanediol catabolic process"/>
    <property type="evidence" value="ECO:0007669"/>
    <property type="project" value="UniProtKB-UniPathway"/>
</dbReference>
<evidence type="ECO:0000256" key="9">
    <source>
        <dbReference type="ARBA" id="ARBA00024322"/>
    </source>
</evidence>
<dbReference type="Pfam" id="PF06130">
    <property type="entry name" value="PTAC"/>
    <property type="match status" value="1"/>
</dbReference>
<evidence type="ECO:0000256" key="1">
    <source>
        <dbReference type="ARBA" id="ARBA00001947"/>
    </source>
</evidence>
<evidence type="ECO:0000256" key="3">
    <source>
        <dbReference type="ARBA" id="ARBA00012206"/>
    </source>
</evidence>
<gene>
    <name evidence="12" type="ORF">SAMN05216233_105265</name>
</gene>
<name>A0A1G5EAG8_9BACT</name>
<dbReference type="EC" id="2.3.1.222" evidence="3 11"/>
<evidence type="ECO:0000313" key="12">
    <source>
        <dbReference type="EMBL" id="SCY23979.1"/>
    </source>
</evidence>
<dbReference type="NCBIfam" id="NF011652">
    <property type="entry name" value="PRK15070.1"/>
    <property type="match status" value="1"/>
</dbReference>
<dbReference type="Proteomes" id="UP000198870">
    <property type="component" value="Unassembled WGS sequence"/>
</dbReference>
<evidence type="ECO:0000256" key="2">
    <source>
        <dbReference type="ARBA" id="ARBA00007342"/>
    </source>
</evidence>
<dbReference type="GO" id="GO:0016747">
    <property type="term" value="F:acyltransferase activity, transferring groups other than amino-acyl groups"/>
    <property type="evidence" value="ECO:0007669"/>
    <property type="project" value="InterPro"/>
</dbReference>
<evidence type="ECO:0000256" key="6">
    <source>
        <dbReference type="ARBA" id="ARBA00022723"/>
    </source>
</evidence>
<organism evidence="12 13">
    <name type="scientific">Desulfoluna spongiiphila</name>
    <dbReference type="NCBI Taxonomy" id="419481"/>
    <lineage>
        <taxon>Bacteria</taxon>
        <taxon>Pseudomonadati</taxon>
        <taxon>Thermodesulfobacteriota</taxon>
        <taxon>Desulfobacteria</taxon>
        <taxon>Desulfobacterales</taxon>
        <taxon>Desulfolunaceae</taxon>
        <taxon>Desulfoluna</taxon>
    </lineage>
</organism>
<sequence>MDQTIVEDIIKKVMAQVGSTGTPESSVAGDAIPVELSGRHVHLCEEDIKELFGAPLTHVKELSQPGQYLCKERVRLIGPSGVIDNVAVLGPARPKSQVELSLTDARILGIKAPVRQSGDVAGTPGIVLTSGSGLAGLEEGVIVAARHIHMSPADAARFGVSDNQKVDVHMDGSRPAVFKDVIVRVNKDFRLAMHIDFDEANSCGLGKNARGKIVGVTQEA</sequence>
<keyword evidence="7" id="KW-0862">Zinc</keyword>
<dbReference type="InterPro" id="IPR008300">
    <property type="entry name" value="PTAC"/>
</dbReference>
<evidence type="ECO:0000256" key="5">
    <source>
        <dbReference type="ARBA" id="ARBA00022679"/>
    </source>
</evidence>
<dbReference type="PANTHER" id="PTHR39453:SF1">
    <property type="entry name" value="PHOSPHATE PROPANOYLTRANSFERASE"/>
    <property type="match status" value="1"/>
</dbReference>
<keyword evidence="13" id="KW-1185">Reference proteome</keyword>
<evidence type="ECO:0000256" key="10">
    <source>
        <dbReference type="ARBA" id="ARBA00024446"/>
    </source>
</evidence>
<evidence type="ECO:0000313" key="13">
    <source>
        <dbReference type="Proteomes" id="UP000198870"/>
    </source>
</evidence>
<reference evidence="12 13" key="1">
    <citation type="submission" date="2016-10" db="EMBL/GenBank/DDBJ databases">
        <authorList>
            <person name="de Groot N.N."/>
        </authorList>
    </citation>
    <scope>NUCLEOTIDE SEQUENCE [LARGE SCALE GENOMIC DNA]</scope>
    <source>
        <strain evidence="12 13">AA1</strain>
    </source>
</reference>
<proteinExistence type="inferred from homology"/>
<comment type="pathway">
    <text evidence="11">Polyol metabolism; 1,2-propanediol degradation.</text>
</comment>
<keyword evidence="10" id="KW-1283">Bacterial microcompartment</keyword>
<comment type="function">
    <text evidence="11">Involved in 1,2-propanediol (1,2-PD) degradation by catalyzing the conversion of propanoyl-CoA to propanoyl-phosphate.</text>
</comment>
<comment type="catalytic activity">
    <reaction evidence="11">
        <text>propanoyl-CoA + phosphate = propanoyl phosphate + CoA</text>
        <dbReference type="Rhea" id="RHEA:28046"/>
        <dbReference type="ChEBI" id="CHEBI:43474"/>
        <dbReference type="ChEBI" id="CHEBI:57287"/>
        <dbReference type="ChEBI" id="CHEBI:57392"/>
        <dbReference type="ChEBI" id="CHEBI:58933"/>
        <dbReference type="EC" id="2.3.1.222"/>
    </reaction>
</comment>
<comment type="subcellular location">
    <subcellularLocation>
        <location evidence="9">Bacterial microcompartment</location>
    </subcellularLocation>
</comment>
<evidence type="ECO:0000256" key="4">
    <source>
        <dbReference type="ARBA" id="ARBA00020837"/>
    </source>
</evidence>